<evidence type="ECO:0000313" key="6">
    <source>
        <dbReference type="EMBL" id="VDN52792.1"/>
    </source>
</evidence>
<dbReference type="Proteomes" id="UP000274756">
    <property type="component" value="Unassembled WGS sequence"/>
</dbReference>
<gene>
    <name evidence="6" type="ORF">DME_LOCUS2765</name>
</gene>
<dbReference type="GO" id="GO:0007186">
    <property type="term" value="P:G protein-coupled receptor signaling pathway"/>
    <property type="evidence" value="ECO:0007669"/>
    <property type="project" value="TreeGrafter"/>
</dbReference>
<dbReference type="PRINTS" id="PR01802">
    <property type="entry name" value="SYNEMBRYN"/>
</dbReference>
<keyword evidence="3" id="KW-0963">Cytoplasm</keyword>
<dbReference type="PANTHER" id="PTHR12425">
    <property type="entry name" value="SYNEMBRYN"/>
    <property type="match status" value="1"/>
</dbReference>
<organism evidence="7 9">
    <name type="scientific">Dracunculus medinensis</name>
    <name type="common">Guinea worm</name>
    <dbReference type="NCBI Taxonomy" id="318479"/>
    <lineage>
        <taxon>Eukaryota</taxon>
        <taxon>Metazoa</taxon>
        <taxon>Ecdysozoa</taxon>
        <taxon>Nematoda</taxon>
        <taxon>Chromadorea</taxon>
        <taxon>Rhabditida</taxon>
        <taxon>Spirurina</taxon>
        <taxon>Dracunculoidea</taxon>
        <taxon>Dracunculidae</taxon>
        <taxon>Dracunculus</taxon>
    </lineage>
</organism>
<evidence type="ECO:0000256" key="3">
    <source>
        <dbReference type="ARBA" id="ARBA00022490"/>
    </source>
</evidence>
<evidence type="ECO:0000256" key="2">
    <source>
        <dbReference type="ARBA" id="ARBA00009049"/>
    </source>
</evidence>
<keyword evidence="8" id="KW-1185">Reference proteome</keyword>
<dbReference type="WBParaSite" id="DME_0000891901-mRNA-1">
    <property type="protein sequence ID" value="DME_0000891901-mRNA-1"/>
    <property type="gene ID" value="DME_0000891901"/>
</dbReference>
<sequence length="541" mass="61981">MVRLTRGRIKIWRSLNSEDLEKELNEIYCEISKKFTFADIDLDTKREYRDFLCDKFQKASIPLKRALLACVRILFRDKYSVEEMVNDELSTIIIQAASLTEKCNVFDDFGVLMEAEMCLINGLFNAISLRQTFTERCCDSLLNRIELLNAVDEVTTCDDSYSAPNVFFLTIEQINQLAFYDLRISFVLTAYSMQLQSRWLSNGFDKFLGVVEKCLNYPEQLMKIISRSGDSTLKSFVSRANEALKTIFNLLSHADKESVNTSLCIRCITLCAKIIILENVEPSLEQAAVNILVTVPYPLNLLLTKSSNDSADLTDFEGYNMHFPDVLIKALNHRMDDENFEFLSSYFTVLINLCNQSKEVRRYCRLQIMPPLRATHVRRRPDVGGDMRNKLIRIMMGMSNCRQLAAELLFILCKKNVGRFMKYCGLGNAAGLLANYGLLGLINQPRSSSDSEESETEDYKEVEHMVNPITGYIEEQHENPVSMSEEQKEYETMKLVNTMSKLMDQGVISPCTIGDDGRIRPVEHILELTKKNVEINEDDDE</sequence>
<evidence type="ECO:0000256" key="4">
    <source>
        <dbReference type="ARBA" id="ARBA00022658"/>
    </source>
</evidence>
<comment type="subcellular location">
    <subcellularLocation>
        <location evidence="1">Cytoplasm</location>
        <location evidence="1">Cell cortex</location>
    </subcellularLocation>
</comment>
<dbReference type="AlphaFoldDB" id="A0A0N4UM62"/>
<protein>
    <submittedName>
        <fullName evidence="9">Synembryn-A</fullName>
    </submittedName>
</protein>
<evidence type="ECO:0000313" key="8">
    <source>
        <dbReference type="Proteomes" id="UP000274756"/>
    </source>
</evidence>
<evidence type="ECO:0000313" key="9">
    <source>
        <dbReference type="WBParaSite" id="DME_0000891901-mRNA-1"/>
    </source>
</evidence>
<keyword evidence="4" id="KW-0344">Guanine-nucleotide releasing factor</keyword>
<dbReference type="OrthoDB" id="5585685at2759"/>
<reference evidence="9" key="1">
    <citation type="submission" date="2017-02" db="UniProtKB">
        <authorList>
            <consortium name="WormBaseParasite"/>
        </authorList>
    </citation>
    <scope>IDENTIFICATION</scope>
</reference>
<dbReference type="GO" id="GO:0005938">
    <property type="term" value="C:cell cortex"/>
    <property type="evidence" value="ECO:0007669"/>
    <property type="project" value="UniProtKB-SubCell"/>
</dbReference>
<name>A0A0N4UM62_DRAME</name>
<dbReference type="InterPro" id="IPR019318">
    <property type="entry name" value="Gua_nucleotide_exch_fac_Ric8"/>
</dbReference>
<accession>A0A0N4UM62</accession>
<dbReference type="PANTHER" id="PTHR12425:SF5">
    <property type="entry name" value="SYNEMBRYN"/>
    <property type="match status" value="1"/>
</dbReference>
<keyword evidence="5" id="KW-0143">Chaperone</keyword>
<evidence type="ECO:0000256" key="5">
    <source>
        <dbReference type="ARBA" id="ARBA00023186"/>
    </source>
</evidence>
<dbReference type="InterPro" id="IPR008376">
    <property type="entry name" value="Chaperone_Ric-8_A/B"/>
</dbReference>
<dbReference type="EMBL" id="UYYG01000079">
    <property type="protein sequence ID" value="VDN52792.1"/>
    <property type="molecule type" value="Genomic_DNA"/>
</dbReference>
<dbReference type="Pfam" id="PF10165">
    <property type="entry name" value="Ric8"/>
    <property type="match status" value="1"/>
</dbReference>
<comment type="similarity">
    <text evidence="2">Belongs to the synembryn family.</text>
</comment>
<evidence type="ECO:0000313" key="7">
    <source>
        <dbReference type="Proteomes" id="UP000038040"/>
    </source>
</evidence>
<evidence type="ECO:0000256" key="1">
    <source>
        <dbReference type="ARBA" id="ARBA00004544"/>
    </source>
</evidence>
<dbReference type="STRING" id="318479.A0A0N4UM62"/>
<proteinExistence type="inferred from homology"/>
<dbReference type="GO" id="GO:0005085">
    <property type="term" value="F:guanyl-nucleotide exchange factor activity"/>
    <property type="evidence" value="ECO:0007669"/>
    <property type="project" value="UniProtKB-KW"/>
</dbReference>
<dbReference type="GO" id="GO:0001965">
    <property type="term" value="F:G-protein alpha-subunit binding"/>
    <property type="evidence" value="ECO:0007669"/>
    <property type="project" value="TreeGrafter"/>
</dbReference>
<dbReference type="Proteomes" id="UP000038040">
    <property type="component" value="Unplaced"/>
</dbReference>
<reference evidence="6 8" key="2">
    <citation type="submission" date="2018-11" db="EMBL/GenBank/DDBJ databases">
        <authorList>
            <consortium name="Pathogen Informatics"/>
        </authorList>
    </citation>
    <scope>NUCLEOTIDE SEQUENCE [LARGE SCALE GENOMIC DNA]</scope>
</reference>